<dbReference type="PANTHER" id="PTHR23026:SF123">
    <property type="entry name" value="NAD(P)H NITROREDUCTASE RV3131-RELATED"/>
    <property type="match status" value="1"/>
</dbReference>
<feature type="domain" description="Nitroreductase" evidence="2">
    <location>
        <begin position="17"/>
        <end position="185"/>
    </location>
</feature>
<dbReference type="Pfam" id="PF00881">
    <property type="entry name" value="Nitroreductase"/>
    <property type="match status" value="1"/>
</dbReference>
<gene>
    <name evidence="3" type="ORF">EDC14_10317</name>
</gene>
<accession>A0A4R1R8B0</accession>
<dbReference type="RefSeq" id="WP_132016089.1">
    <property type="nucleotide sequence ID" value="NZ_SLUN01000031.1"/>
</dbReference>
<dbReference type="SUPFAM" id="SSF55469">
    <property type="entry name" value="FMN-dependent nitroreductase-like"/>
    <property type="match status" value="1"/>
</dbReference>
<keyword evidence="4" id="KW-1185">Reference proteome</keyword>
<protein>
    <submittedName>
        <fullName evidence="3">Nitroreductase</fullName>
    </submittedName>
</protein>
<comment type="caution">
    <text evidence="3">The sequence shown here is derived from an EMBL/GenBank/DDBJ whole genome shotgun (WGS) entry which is preliminary data.</text>
</comment>
<proteinExistence type="predicted"/>
<dbReference type="InterPro" id="IPR050627">
    <property type="entry name" value="Nitroreductase/BluB"/>
</dbReference>
<dbReference type="CDD" id="cd02062">
    <property type="entry name" value="Nitro_FMN_reductase"/>
    <property type="match status" value="1"/>
</dbReference>
<keyword evidence="1" id="KW-0812">Transmembrane</keyword>
<dbReference type="GO" id="GO:0016491">
    <property type="term" value="F:oxidoreductase activity"/>
    <property type="evidence" value="ECO:0007669"/>
    <property type="project" value="InterPro"/>
</dbReference>
<dbReference type="InterPro" id="IPR029479">
    <property type="entry name" value="Nitroreductase"/>
</dbReference>
<dbReference type="AlphaFoldDB" id="A0A4R1R8B0"/>
<reference evidence="3 4" key="1">
    <citation type="submission" date="2019-03" db="EMBL/GenBank/DDBJ databases">
        <title>Genomic Encyclopedia of Type Strains, Phase IV (KMG-IV): sequencing the most valuable type-strain genomes for metagenomic binning, comparative biology and taxonomic classification.</title>
        <authorList>
            <person name="Goeker M."/>
        </authorList>
    </citation>
    <scope>NUCLEOTIDE SEQUENCE [LARGE SCALE GENOMIC DNA]</scope>
    <source>
        <strain evidence="3 4">LX-B</strain>
    </source>
</reference>
<dbReference type="OrthoDB" id="9812105at2"/>
<dbReference type="Gene3D" id="3.40.109.10">
    <property type="entry name" value="NADH Oxidase"/>
    <property type="match status" value="1"/>
</dbReference>
<keyword evidence="1" id="KW-1133">Transmembrane helix</keyword>
<evidence type="ECO:0000259" key="2">
    <source>
        <dbReference type="Pfam" id="PF00881"/>
    </source>
</evidence>
<dbReference type="PANTHER" id="PTHR23026">
    <property type="entry name" value="NADPH NITROREDUCTASE"/>
    <property type="match status" value="1"/>
</dbReference>
<evidence type="ECO:0000313" key="3">
    <source>
        <dbReference type="EMBL" id="TCL61838.1"/>
    </source>
</evidence>
<evidence type="ECO:0000313" key="4">
    <source>
        <dbReference type="Proteomes" id="UP000295008"/>
    </source>
</evidence>
<evidence type="ECO:0000256" key="1">
    <source>
        <dbReference type="SAM" id="Phobius"/>
    </source>
</evidence>
<dbReference type="InterPro" id="IPR000415">
    <property type="entry name" value="Nitroreductase-like"/>
</dbReference>
<dbReference type="EMBL" id="SLUN01000031">
    <property type="protein sequence ID" value="TCL61838.1"/>
    <property type="molecule type" value="Genomic_DNA"/>
</dbReference>
<keyword evidence="1" id="KW-0472">Membrane</keyword>
<sequence length="207" mass="23126">MEETQQWYDRNSTLSTIRERHSIRQFTDEPVTDEMIQIVLKAANQAPSAHNQQSWRFIVIRGEKKRELVELVNRRASGFPKSSSVLLRMASRSIASAPAVIAVANTGDLIEHGTQLFQVEQELAHDFFRTMEIQSSAAAVQNLLLAATSLGLATVWLGILYLLKDEVLTLLGEPKGEFMAVIPIGFPLKEARGPAKRPLEAIVKYLD</sequence>
<organism evidence="3 4">
    <name type="scientific">Hydrogenispora ethanolica</name>
    <dbReference type="NCBI Taxonomy" id="1082276"/>
    <lineage>
        <taxon>Bacteria</taxon>
        <taxon>Bacillati</taxon>
        <taxon>Bacillota</taxon>
        <taxon>Hydrogenispora</taxon>
    </lineage>
</organism>
<name>A0A4R1R8B0_HYDET</name>
<dbReference type="Proteomes" id="UP000295008">
    <property type="component" value="Unassembled WGS sequence"/>
</dbReference>
<feature type="transmembrane region" description="Helical" evidence="1">
    <location>
        <begin position="143"/>
        <end position="163"/>
    </location>
</feature>